<dbReference type="Gene3D" id="1.10.150.120">
    <property type="entry name" value="[2Fe-2S]-binding domain"/>
    <property type="match status" value="1"/>
</dbReference>
<accession>A0AAN8ZYK7</accession>
<dbReference type="InterPro" id="IPR016169">
    <property type="entry name" value="FAD-bd_PCMH_sub2"/>
</dbReference>
<comment type="cofactor">
    <cofactor evidence="13">
        <name>[2Fe-2S] cluster</name>
        <dbReference type="ChEBI" id="CHEBI:190135"/>
    </cofactor>
</comment>
<comment type="cofactor">
    <cofactor evidence="16">
        <name>Mo-molybdopterin</name>
        <dbReference type="ChEBI" id="CHEBI:71302"/>
    </cofactor>
    <text evidence="16">Binds 1 Mo-molybdopterin (Mo-MPT) cofactor per subunit.</text>
</comment>
<dbReference type="SMART" id="SM01092">
    <property type="entry name" value="CO_deh_flav_C"/>
    <property type="match status" value="1"/>
</dbReference>
<name>A0AAN8ZYK7_HALRR</name>
<dbReference type="PANTHER" id="PTHR11908:SF132">
    <property type="entry name" value="ALDEHYDE OXIDASE 1-RELATED"/>
    <property type="match status" value="1"/>
</dbReference>
<dbReference type="InterPro" id="IPR036010">
    <property type="entry name" value="2Fe-2S_ferredoxin-like_sf"/>
</dbReference>
<dbReference type="SUPFAM" id="SSF54292">
    <property type="entry name" value="2Fe-2S ferredoxin-like"/>
    <property type="match status" value="1"/>
</dbReference>
<dbReference type="Pfam" id="PF03450">
    <property type="entry name" value="CO_deh_flav_C"/>
    <property type="match status" value="1"/>
</dbReference>
<evidence type="ECO:0000256" key="11">
    <source>
        <dbReference type="ARBA" id="ARBA00023014"/>
    </source>
</evidence>
<reference evidence="19 20" key="1">
    <citation type="submission" date="2023-11" db="EMBL/GenBank/DDBJ databases">
        <title>Halocaridina rubra genome assembly.</title>
        <authorList>
            <person name="Smith C."/>
        </authorList>
    </citation>
    <scope>NUCLEOTIDE SEQUENCE [LARGE SCALE GENOMIC DNA]</scope>
    <source>
        <strain evidence="19">EP-1</strain>
        <tissue evidence="19">Whole</tissue>
    </source>
</reference>
<dbReference type="PROSITE" id="PS51085">
    <property type="entry name" value="2FE2S_FER_2"/>
    <property type="match status" value="1"/>
</dbReference>
<dbReference type="InterPro" id="IPR008274">
    <property type="entry name" value="AldOxase/xan_DH_MoCoBD1"/>
</dbReference>
<evidence type="ECO:0000259" key="18">
    <source>
        <dbReference type="PROSITE" id="PS51387"/>
    </source>
</evidence>
<dbReference type="Proteomes" id="UP001381693">
    <property type="component" value="Unassembled WGS sequence"/>
</dbReference>
<dbReference type="GO" id="GO:0005777">
    <property type="term" value="C:peroxisome"/>
    <property type="evidence" value="ECO:0007669"/>
    <property type="project" value="UniProtKB-SubCell"/>
</dbReference>
<proteinExistence type="inferred from homology"/>
<evidence type="ECO:0000256" key="8">
    <source>
        <dbReference type="ARBA" id="ARBA00022827"/>
    </source>
</evidence>
<evidence type="ECO:0000256" key="14">
    <source>
        <dbReference type="PIRSR" id="PIRSR000127-1"/>
    </source>
</evidence>
<dbReference type="PROSITE" id="PS51387">
    <property type="entry name" value="FAD_PCMH"/>
    <property type="match status" value="1"/>
</dbReference>
<dbReference type="InterPro" id="IPR005107">
    <property type="entry name" value="CO_DH_flav_C"/>
</dbReference>
<evidence type="ECO:0000256" key="13">
    <source>
        <dbReference type="ARBA" id="ARBA00034078"/>
    </source>
</evidence>
<dbReference type="GO" id="GO:0051537">
    <property type="term" value="F:2 iron, 2 sulfur cluster binding"/>
    <property type="evidence" value="ECO:0007669"/>
    <property type="project" value="UniProtKB-KW"/>
</dbReference>
<dbReference type="PIRSF" id="PIRSF000127">
    <property type="entry name" value="Xanthine_DH"/>
    <property type="match status" value="1"/>
</dbReference>
<dbReference type="PROSITE" id="PS00197">
    <property type="entry name" value="2FE2S_FER_1"/>
    <property type="match status" value="1"/>
</dbReference>
<evidence type="ECO:0000313" key="20">
    <source>
        <dbReference type="Proteomes" id="UP001381693"/>
    </source>
</evidence>
<dbReference type="EMBL" id="JAXCGZ010022681">
    <property type="protein sequence ID" value="KAK7027383.1"/>
    <property type="molecule type" value="Genomic_DNA"/>
</dbReference>
<sequence>MAPLESNAGSDIPRRFQIRVNGKNYSVGPEVPPWTTLVDYLREHLKLTGTKVVCREGGCGACTVVATVSDQEVEKGYKTFSVQACQLLVYACASWSIETIEHLGDRYKGYHSLQRALTGYYGTQCGYCSPGMVMTMYGQLKSSGRLTSAQVERALDGNICRCTGYRPILDAFKSLAVDADHCLKKKLADIENAYSEKCPTSGETCSGCCSSGNSDHEDILVPPLDTDLKWTAGNVQWYRPITLMGISSILKDLDPSDKVRLIVGNTAQGIYKNDGPFNKYISTCGVKELYSVRLESPLYVGANVSLTRCISIFEHLSENIPGYKYLEVIKKHWVNVANASVRNIGSWAGNLMIKHQHREFPSDIFLTLLGADATLTIQEVNTDSPVHVNLEQFLTKDMTQSFIVAVSLSPMPDNTLFTTFKITPRAVNSHAYVNACFKMSVDKAAGYRVTNQPTILIGGINPSFIHARQTEIFLVNKKLNDQLTIVGAAAELELELEPDNKPQDASPAYRKLLSQCLLFKAIVGFLEGNVSDDIRSAGSVLERPLSSGLQDFDMNQDTWPVGQGIPKLESATQISGEAVYMDDVPYLPNELHGAFVQTTVANAKIKSVNTTEALALPGVKTYVSTEDIPGTNSYTFQAGVYPDPIFVADRVKYAGQAVGLIVADTRDTAVKAAKLVKVEYEDVKKPILTIEEALQEQDRTKICDNLITGKREPYQFGNVEDALKNSKHKLTGELHQGTQFHFTIEPYAGRVIPTEDGYDAYCTTQWPTETQAVISNVLGVPAHRINVEVRRIGGGYGGKISRAHVTVAAAAVSAKKMKQPVRVVLDLNTCMTIAGWREPFLSKYEVGFDDDGKFQALKVDLISDAGHVKNEASVGFLSGSIQNCYHVPNLLFRPIIVSTDTAANTWCRTPGTVEAIATIENIIEHIAHFLKKDVLAVQDVNMVLPAVPRLMVPPHKRNVVKDDILPLLKQKAMYLQRKEEISTFNQQNKWRKRGMSITPLVYGLNYPSVFCYGVQIVIYEHDGTVAVSHGGIEMGQGINTKVAQVVAYKLDIPVEFVVIKKSDTMIGANSQVTGGSFGSDLCAYGAKVACDALLERMNIVRDLLKKELKRDPTWLELVKECRSLDVDLSERYWTAGKEHPSSYEIWAASCLEVEVDILTGQYIIRRADIVEDSGRSMNPYVDVGQVEGAYVMGLGLYTSELVKFNLETGEKLSNGTWEYKLPTALDIPADLRVTLLPNASNPYGVLGSKATGEPPLCLSYGIVTSLRQAISAFRIQNGDSSWFDMHTPLTVEKIHQLCGITPSQFKLVSSQEDEIYEDFYIIGRDDIPEVKENECSLA</sequence>
<protein>
    <submittedName>
        <fullName evidence="19">Uncharacterized protein</fullName>
    </submittedName>
</protein>
<keyword evidence="8 15" id="KW-0274">FAD</keyword>
<evidence type="ECO:0000256" key="9">
    <source>
        <dbReference type="ARBA" id="ARBA00023002"/>
    </source>
</evidence>
<keyword evidence="12" id="KW-0576">Peroxisome</keyword>
<evidence type="ECO:0000256" key="7">
    <source>
        <dbReference type="ARBA" id="ARBA00022723"/>
    </source>
</evidence>
<dbReference type="Pfam" id="PF00111">
    <property type="entry name" value="Fer2"/>
    <property type="match status" value="1"/>
</dbReference>
<evidence type="ECO:0000256" key="10">
    <source>
        <dbReference type="ARBA" id="ARBA00023004"/>
    </source>
</evidence>
<dbReference type="FunFam" id="3.30.365.10:FF:000001">
    <property type="entry name" value="Xanthine dehydrogenase oxidase"/>
    <property type="match status" value="1"/>
</dbReference>
<dbReference type="InterPro" id="IPR001041">
    <property type="entry name" value="2Fe-2S_ferredoxin-type"/>
</dbReference>
<dbReference type="Gene3D" id="3.30.390.50">
    <property type="entry name" value="CO dehydrogenase flavoprotein, C-terminal domain"/>
    <property type="match status" value="1"/>
</dbReference>
<dbReference type="Gene3D" id="3.10.20.30">
    <property type="match status" value="1"/>
</dbReference>
<dbReference type="InterPro" id="IPR016208">
    <property type="entry name" value="Ald_Oxase/xanthine_DH-like"/>
</dbReference>
<dbReference type="SUPFAM" id="SSF55447">
    <property type="entry name" value="CO dehydrogenase flavoprotein C-terminal domain-like"/>
    <property type="match status" value="1"/>
</dbReference>
<feature type="binding site" evidence="16">
    <location>
        <position position="85"/>
    </location>
    <ligand>
        <name>[2Fe-2S] cluster</name>
        <dbReference type="ChEBI" id="CHEBI:190135"/>
        <label>1</label>
    </ligand>
</feature>
<dbReference type="InterPro" id="IPR002888">
    <property type="entry name" value="2Fe-2S-bd"/>
</dbReference>
<feature type="binding site" evidence="16">
    <location>
        <position position="765"/>
    </location>
    <ligand>
        <name>Mo-molybdopterin</name>
        <dbReference type="ChEBI" id="CHEBI:71302"/>
    </ligand>
    <ligandPart>
        <name>Mo</name>
        <dbReference type="ChEBI" id="CHEBI:28685"/>
    </ligandPart>
</feature>
<keyword evidence="4 16" id="KW-0500">Molybdenum</keyword>
<feature type="binding site" evidence="15">
    <location>
        <begin position="346"/>
        <end position="350"/>
    </location>
    <ligand>
        <name>FAD</name>
        <dbReference type="ChEBI" id="CHEBI:57692"/>
    </ligand>
</feature>
<dbReference type="Gene3D" id="3.30.465.10">
    <property type="match status" value="1"/>
</dbReference>
<evidence type="ECO:0000256" key="16">
    <source>
        <dbReference type="PIRSR" id="PIRSR000127-3"/>
    </source>
</evidence>
<dbReference type="SUPFAM" id="SSF56176">
    <property type="entry name" value="FAD-binding/transporter-associated domain-like"/>
    <property type="match status" value="1"/>
</dbReference>
<dbReference type="Gene3D" id="3.30.365.10">
    <property type="entry name" value="Aldehyde oxidase/xanthine dehydrogenase, molybdopterin binding domain"/>
    <property type="match status" value="4"/>
</dbReference>
<evidence type="ECO:0000256" key="4">
    <source>
        <dbReference type="ARBA" id="ARBA00022505"/>
    </source>
</evidence>
<feature type="binding site" evidence="16">
    <location>
        <position position="62"/>
    </location>
    <ligand>
        <name>[2Fe-2S] cluster</name>
        <dbReference type="ChEBI" id="CHEBI:190135"/>
        <label>1</label>
    </ligand>
</feature>
<keyword evidence="7 16" id="KW-0479">Metal-binding</keyword>
<feature type="domain" description="FAD-binding PCMH-type" evidence="18">
    <location>
        <begin position="230"/>
        <end position="413"/>
    </location>
</feature>
<comment type="cofactor">
    <cofactor evidence="1 15">
        <name>FAD</name>
        <dbReference type="ChEBI" id="CHEBI:57692"/>
    </cofactor>
</comment>
<keyword evidence="10 16" id="KW-0408">Iron</keyword>
<dbReference type="InterPro" id="IPR037165">
    <property type="entry name" value="AldOxase/xan_DH_Mopterin-bd_sf"/>
</dbReference>
<feature type="binding site" evidence="16">
    <location>
        <position position="1075"/>
    </location>
    <ligand>
        <name>Mo-molybdopterin</name>
        <dbReference type="ChEBI" id="CHEBI:71302"/>
    </ligand>
    <ligandPart>
        <name>Mo</name>
        <dbReference type="ChEBI" id="CHEBI:28685"/>
    </ligandPart>
</feature>
<feature type="domain" description="2Fe-2S ferredoxin-type" evidence="17">
    <location>
        <begin position="16"/>
        <end position="103"/>
    </location>
</feature>
<dbReference type="InterPro" id="IPR036856">
    <property type="entry name" value="Ald_Oxase/Xan_DH_a/b_sf"/>
</dbReference>
<feature type="binding site" evidence="16">
    <location>
        <position position="162"/>
    </location>
    <ligand>
        <name>[2Fe-2S] cluster</name>
        <dbReference type="ChEBI" id="CHEBI:190135"/>
        <label>2</label>
    </ligand>
</feature>
<comment type="cofactor">
    <cofactor evidence="16">
        <name>[2Fe-2S] cluster</name>
        <dbReference type="ChEBI" id="CHEBI:190135"/>
    </cofactor>
    <text evidence="16">Binds 2 [2Fe-2S] clusters.</text>
</comment>
<feature type="binding site" evidence="16">
    <location>
        <position position="908"/>
    </location>
    <ligand>
        <name>Mo-molybdopterin</name>
        <dbReference type="ChEBI" id="CHEBI:71302"/>
    </ligand>
    <ligandPart>
        <name>Mo</name>
        <dbReference type="ChEBI" id="CHEBI:28685"/>
    </ligandPart>
</feature>
<dbReference type="GO" id="GO:0071949">
    <property type="term" value="F:FAD binding"/>
    <property type="evidence" value="ECO:0007669"/>
    <property type="project" value="InterPro"/>
</dbReference>
<comment type="caution">
    <text evidence="19">The sequence shown here is derived from an EMBL/GenBank/DDBJ whole genome shotgun (WGS) entry which is preliminary data.</text>
</comment>
<feature type="binding site" evidence="16">
    <location>
        <position position="160"/>
    </location>
    <ligand>
        <name>[2Fe-2S] cluster</name>
        <dbReference type="ChEBI" id="CHEBI:190135"/>
        <label>2</label>
    </ligand>
</feature>
<dbReference type="Pfam" id="PF00941">
    <property type="entry name" value="FAD_binding_5"/>
    <property type="match status" value="1"/>
</dbReference>
<dbReference type="Pfam" id="PF02738">
    <property type="entry name" value="MoCoBD_1"/>
    <property type="match status" value="1"/>
</dbReference>
<dbReference type="GO" id="GO:0005506">
    <property type="term" value="F:iron ion binding"/>
    <property type="evidence" value="ECO:0007669"/>
    <property type="project" value="InterPro"/>
</dbReference>
<dbReference type="Pfam" id="PF20256">
    <property type="entry name" value="MoCoBD_2"/>
    <property type="match status" value="1"/>
</dbReference>
<organism evidence="19 20">
    <name type="scientific">Halocaridina rubra</name>
    <name type="common">Hawaiian red shrimp</name>
    <dbReference type="NCBI Taxonomy" id="373956"/>
    <lineage>
        <taxon>Eukaryota</taxon>
        <taxon>Metazoa</taxon>
        <taxon>Ecdysozoa</taxon>
        <taxon>Arthropoda</taxon>
        <taxon>Crustacea</taxon>
        <taxon>Multicrustacea</taxon>
        <taxon>Malacostraca</taxon>
        <taxon>Eumalacostraca</taxon>
        <taxon>Eucarida</taxon>
        <taxon>Decapoda</taxon>
        <taxon>Pleocyemata</taxon>
        <taxon>Caridea</taxon>
        <taxon>Atyoidea</taxon>
        <taxon>Atyidae</taxon>
        <taxon>Halocaridina</taxon>
    </lineage>
</organism>
<keyword evidence="6 16" id="KW-0001">2Fe-2S</keyword>
<dbReference type="PANTHER" id="PTHR11908">
    <property type="entry name" value="XANTHINE DEHYDROGENASE"/>
    <property type="match status" value="1"/>
</dbReference>
<feature type="active site" description="Proton acceptor" evidence="14">
    <location>
        <position position="1253"/>
    </location>
</feature>
<feature type="binding site" evidence="16">
    <location>
        <position position="125"/>
    </location>
    <ligand>
        <name>[2Fe-2S] cluster</name>
        <dbReference type="ChEBI" id="CHEBI:190135"/>
        <label>2</label>
    </ligand>
</feature>
<evidence type="ECO:0000313" key="19">
    <source>
        <dbReference type="EMBL" id="KAK7027383.1"/>
    </source>
</evidence>
<dbReference type="SMART" id="SM01008">
    <property type="entry name" value="Ald_Xan_dh_C"/>
    <property type="match status" value="1"/>
</dbReference>
<dbReference type="InterPro" id="IPR002346">
    <property type="entry name" value="Mopterin_DH_FAD-bd"/>
</dbReference>
<keyword evidence="5" id="KW-0285">Flavoprotein</keyword>
<evidence type="ECO:0000256" key="6">
    <source>
        <dbReference type="ARBA" id="ARBA00022714"/>
    </source>
</evidence>
<evidence type="ECO:0000256" key="15">
    <source>
        <dbReference type="PIRSR" id="PIRSR000127-2"/>
    </source>
</evidence>
<dbReference type="Pfam" id="PF01315">
    <property type="entry name" value="Ald_Xan_dh_C"/>
    <property type="match status" value="1"/>
</dbReference>
<dbReference type="InterPro" id="IPR036884">
    <property type="entry name" value="2Fe-2S-bd_dom_sf"/>
</dbReference>
<evidence type="ECO:0000256" key="3">
    <source>
        <dbReference type="ARBA" id="ARBA00006849"/>
    </source>
</evidence>
<evidence type="ECO:0000256" key="5">
    <source>
        <dbReference type="ARBA" id="ARBA00022630"/>
    </source>
</evidence>
<feature type="binding site" evidence="16">
    <location>
        <position position="59"/>
    </location>
    <ligand>
        <name>[2Fe-2S] cluster</name>
        <dbReference type="ChEBI" id="CHEBI:190135"/>
        <label>1</label>
    </ligand>
</feature>
<feature type="binding site" evidence="15">
    <location>
        <position position="421"/>
    </location>
    <ligand>
        <name>FAD</name>
        <dbReference type="ChEBI" id="CHEBI:57692"/>
    </ligand>
</feature>
<feature type="binding site" evidence="16">
    <location>
        <position position="128"/>
    </location>
    <ligand>
        <name>[2Fe-2S] cluster</name>
        <dbReference type="ChEBI" id="CHEBI:190135"/>
        <label>2</label>
    </ligand>
</feature>
<dbReference type="Gene3D" id="3.90.1170.50">
    <property type="entry name" value="Aldehyde oxidase/xanthine dehydrogenase, a/b hammerhead"/>
    <property type="match status" value="1"/>
</dbReference>
<comment type="similarity">
    <text evidence="3">Belongs to the xanthine dehydrogenase family.</text>
</comment>
<dbReference type="CDD" id="cd00207">
    <property type="entry name" value="fer2"/>
    <property type="match status" value="1"/>
</dbReference>
<dbReference type="InterPro" id="IPR016166">
    <property type="entry name" value="FAD-bd_PCMH"/>
</dbReference>
<dbReference type="InterPro" id="IPR046867">
    <property type="entry name" value="AldOxase/xan_DH_MoCoBD2"/>
</dbReference>
<evidence type="ECO:0000256" key="12">
    <source>
        <dbReference type="ARBA" id="ARBA00023140"/>
    </source>
</evidence>
<keyword evidence="20" id="KW-1185">Reference proteome</keyword>
<dbReference type="InterPro" id="IPR012675">
    <property type="entry name" value="Beta-grasp_dom_sf"/>
</dbReference>
<dbReference type="SUPFAM" id="SSF47741">
    <property type="entry name" value="CO dehydrogenase ISP C-domain like"/>
    <property type="match status" value="1"/>
</dbReference>
<dbReference type="GO" id="GO:0016491">
    <property type="term" value="F:oxidoreductase activity"/>
    <property type="evidence" value="ECO:0007669"/>
    <property type="project" value="UniProtKB-KW"/>
</dbReference>
<keyword evidence="9" id="KW-0560">Oxidoreductase</keyword>
<feature type="binding site" evidence="16">
    <location>
        <position position="54"/>
    </location>
    <ligand>
        <name>[2Fe-2S] cluster</name>
        <dbReference type="ChEBI" id="CHEBI:190135"/>
        <label>1</label>
    </ligand>
</feature>
<dbReference type="InterPro" id="IPR000674">
    <property type="entry name" value="Ald_Oxase/Xan_DH_a/b"/>
</dbReference>
<comment type="subcellular location">
    <subcellularLocation>
        <location evidence="2">Peroxisome</location>
    </subcellularLocation>
</comment>
<evidence type="ECO:0000256" key="2">
    <source>
        <dbReference type="ARBA" id="ARBA00004275"/>
    </source>
</evidence>
<dbReference type="Pfam" id="PF01799">
    <property type="entry name" value="Fer2_2"/>
    <property type="match status" value="1"/>
</dbReference>
<evidence type="ECO:0000259" key="17">
    <source>
        <dbReference type="PROSITE" id="PS51085"/>
    </source>
</evidence>
<dbReference type="SUPFAM" id="SSF56003">
    <property type="entry name" value="Molybdenum cofactor-binding domain"/>
    <property type="match status" value="1"/>
</dbReference>
<dbReference type="InterPro" id="IPR036318">
    <property type="entry name" value="FAD-bd_PCMH-like_sf"/>
</dbReference>
<evidence type="ECO:0000256" key="1">
    <source>
        <dbReference type="ARBA" id="ARBA00001974"/>
    </source>
</evidence>
<keyword evidence="11 16" id="KW-0411">Iron-sulfur</keyword>
<dbReference type="InterPro" id="IPR006058">
    <property type="entry name" value="2Fe2S_fd_BS"/>
</dbReference>
<dbReference type="InterPro" id="IPR036683">
    <property type="entry name" value="CO_DH_flav_C_dom_sf"/>
</dbReference>
<gene>
    <name evidence="19" type="ORF">SK128_013597</name>
</gene>
<dbReference type="SUPFAM" id="SSF54665">
    <property type="entry name" value="CO dehydrogenase molybdoprotein N-domain-like"/>
    <property type="match status" value="1"/>
</dbReference>